<dbReference type="PANTHER" id="PTHR33393:SF13">
    <property type="entry name" value="PGA BIOSYNTHESIS PROTEIN CAPA"/>
    <property type="match status" value="1"/>
</dbReference>
<organism evidence="3 4">
    <name type="scientific">Pseudarthrobacter equi</name>
    <dbReference type="NCBI Taxonomy" id="728066"/>
    <lineage>
        <taxon>Bacteria</taxon>
        <taxon>Bacillati</taxon>
        <taxon>Actinomycetota</taxon>
        <taxon>Actinomycetes</taxon>
        <taxon>Micrococcales</taxon>
        <taxon>Micrococcaceae</taxon>
        <taxon>Pseudarthrobacter</taxon>
    </lineage>
</organism>
<dbReference type="Pfam" id="PF09587">
    <property type="entry name" value="PGA_cap"/>
    <property type="match status" value="1"/>
</dbReference>
<feature type="domain" description="Capsule synthesis protein CapA" evidence="2">
    <location>
        <begin position="6"/>
        <end position="254"/>
    </location>
</feature>
<proteinExistence type="inferred from homology"/>
<accession>A0A1H1ZGG9</accession>
<keyword evidence="4" id="KW-1185">Reference proteome</keyword>
<evidence type="ECO:0000313" key="3">
    <source>
        <dbReference type="EMBL" id="SDT32667.1"/>
    </source>
</evidence>
<dbReference type="AlphaFoldDB" id="A0A1H1ZGG9"/>
<evidence type="ECO:0000313" key="4">
    <source>
        <dbReference type="Proteomes" id="UP000198751"/>
    </source>
</evidence>
<protein>
    <submittedName>
        <fullName evidence="3">Poly-gamma-glutamate synthesis protein (Capsule biosynthesis protein)</fullName>
    </submittedName>
</protein>
<dbReference type="Gene3D" id="3.60.21.10">
    <property type="match status" value="1"/>
</dbReference>
<dbReference type="SUPFAM" id="SSF56300">
    <property type="entry name" value="Metallo-dependent phosphatases"/>
    <property type="match status" value="1"/>
</dbReference>
<dbReference type="EMBL" id="LT629779">
    <property type="protein sequence ID" value="SDT32667.1"/>
    <property type="molecule type" value="Genomic_DNA"/>
</dbReference>
<dbReference type="Proteomes" id="UP000198751">
    <property type="component" value="Chromosome I"/>
</dbReference>
<dbReference type="InterPro" id="IPR019079">
    <property type="entry name" value="Capsule_synth_CapA"/>
</dbReference>
<dbReference type="InterPro" id="IPR029052">
    <property type="entry name" value="Metallo-depent_PP-like"/>
</dbReference>
<sequence>MLRCASVVVTGGMPVHSSIWQEAQQDAAEAGKPGLDFLPMLEGQRRYLERSDLAICHQGSPVAKSDGPFAGHPSFNVPPQIVTAAKDVGYQACTTAGDHILDRSTDGLLRTVDALDAAGLKHTGSYRTATESQQILILQTPAAKVAVIEATFGLNGKSPEYPWQVDALDSSTMIAKARKARMLGADVVIGAMHAGDGNGGNTGTPTAQQTDAARALADSGQFNLVYGHSPSVLPIENYKGTWIAYGLGNGMTDVSPAHPAKSEGLLVRAQFGQDAAGTWTVTDLAWTPTVMAGNPYRWCSVAADAPQGPCAGAPADDATRQRTIGVVNSMGAATAGAHELLITLEP</sequence>
<dbReference type="SMART" id="SM00854">
    <property type="entry name" value="PGA_cap"/>
    <property type="match status" value="1"/>
</dbReference>
<reference evidence="4" key="1">
    <citation type="submission" date="2016-10" db="EMBL/GenBank/DDBJ databases">
        <authorList>
            <person name="Varghese N."/>
            <person name="Submissions S."/>
        </authorList>
    </citation>
    <scope>NUCLEOTIDE SEQUENCE [LARGE SCALE GENOMIC DNA]</scope>
    <source>
        <strain evidence="4">IMMIB L-1606</strain>
    </source>
</reference>
<dbReference type="InterPro" id="IPR052169">
    <property type="entry name" value="CW_Biosynth-Accessory"/>
</dbReference>
<evidence type="ECO:0000259" key="2">
    <source>
        <dbReference type="SMART" id="SM00854"/>
    </source>
</evidence>
<name>A0A1H1ZGG9_9MICC</name>
<gene>
    <name evidence="3" type="ORF">SAMN04489743_2443</name>
</gene>
<comment type="similarity">
    <text evidence="1">Belongs to the CapA family.</text>
</comment>
<dbReference type="PANTHER" id="PTHR33393">
    <property type="entry name" value="POLYGLUTAMINE SYNTHESIS ACCESSORY PROTEIN RV0574C-RELATED"/>
    <property type="match status" value="1"/>
</dbReference>
<evidence type="ECO:0000256" key="1">
    <source>
        <dbReference type="ARBA" id="ARBA00005662"/>
    </source>
</evidence>